<dbReference type="InterPro" id="IPR011042">
    <property type="entry name" value="6-blade_b-propeller_TolB-like"/>
</dbReference>
<evidence type="ECO:0000256" key="1">
    <source>
        <dbReference type="ARBA" id="ARBA00022553"/>
    </source>
</evidence>
<keyword evidence="6" id="KW-0175">Coiled coil</keyword>
<evidence type="ECO:0000256" key="4">
    <source>
        <dbReference type="ARBA" id="ARBA00022833"/>
    </source>
</evidence>
<dbReference type="Pfam" id="PF13445">
    <property type="entry name" value="zf-RING_UBOX"/>
    <property type="match status" value="1"/>
</dbReference>
<dbReference type="PANTHER" id="PTHR25462:SF296">
    <property type="entry name" value="MEIOTIC P26, ISOFORM F"/>
    <property type="match status" value="1"/>
</dbReference>
<proteinExistence type="predicted"/>
<dbReference type="PROSITE" id="PS50089">
    <property type="entry name" value="ZF_RING_2"/>
    <property type="match status" value="1"/>
</dbReference>
<keyword evidence="4" id="KW-0862">Zinc</keyword>
<protein>
    <submittedName>
        <fullName evidence="9">Uncharacterized protein</fullName>
    </submittedName>
</protein>
<accession>A0ABD3TLN5</accession>
<dbReference type="Gene3D" id="3.30.160.60">
    <property type="entry name" value="Classic Zinc Finger"/>
    <property type="match status" value="1"/>
</dbReference>
<evidence type="ECO:0000313" key="10">
    <source>
        <dbReference type="Proteomes" id="UP001634394"/>
    </source>
</evidence>
<dbReference type="SUPFAM" id="SSF101898">
    <property type="entry name" value="NHL repeat"/>
    <property type="match status" value="1"/>
</dbReference>
<evidence type="ECO:0000256" key="3">
    <source>
        <dbReference type="ARBA" id="ARBA00022771"/>
    </source>
</evidence>
<feature type="domain" description="B box-type" evidence="8">
    <location>
        <begin position="174"/>
        <end position="224"/>
    </location>
</feature>
<keyword evidence="10" id="KW-1185">Reference proteome</keyword>
<dbReference type="PROSITE" id="PS00518">
    <property type="entry name" value="ZF_RING_1"/>
    <property type="match status" value="1"/>
</dbReference>
<gene>
    <name evidence="9" type="ORF">ACJMK2_022844</name>
</gene>
<keyword evidence="2" id="KW-0479">Metal-binding</keyword>
<name>A0ABD3TLN5_SINWO</name>
<sequence>MATGGEDCNDDIQEVTVDSDEFVGDVNCPLCLQEFTNPRMLPCMHTFCQHCLSDYILSLDRENRENEKRTHFPCPVCRQEIQPPCPEKSTQEWAAMFKQSPLLAMVCEGKEDFHCSMCELDGKMESVTDICVTCIDAFCASCTAYHRNLKATKGHTLVSKNKMNYNPHEMKKFVEMFTCIEHGGKEIEFYCEDHKAECCARCAYTKHKVCNNVHDLKDKQMIAVRSPQHTVDEMKMMENHLNKIVNTITNEQSEANKLKEEIDALRIRFNNLLDKLLQRVDMEETHKQENTKKKNQCLSLAAAINSSYRLLQLASQHGSDTQLLLTLIRSEEHLKNYKEQMCIEWVHQSLELHPDLSGLLSLKEEDVAKVSTERRKDTLPVMEVTRKKQEKSLEECQIEMTHKKEVMCPDCGKYDYPFFSGAVYLPKGNIMLVDTNNRRCCLYNADFEHISHYIFQLTSCGLHDASLVSDTEVVVSLCNSQQLQFLSVEQEIKPTSKITTRFCCTGIATLYKDRIIVSGKNDESNYYWSIISKTGDELSYHDIGKNCSYDRTTYLALDESKTRIYMSCKYIDTLFCFNLDGDTIFTIKENYLRDPTGIGLGGDNNIYVVGSSSKMFQILPDGTVLEVCETKFPYRPQTICFSHTSDIFFITDGFMPKEEIYLYKFTTK</sequence>
<keyword evidence="1" id="KW-0597">Phosphoprotein</keyword>
<reference evidence="9 10" key="1">
    <citation type="submission" date="2024-11" db="EMBL/GenBank/DDBJ databases">
        <title>Chromosome-level genome assembly of the freshwater bivalve Anodonta woodiana.</title>
        <authorList>
            <person name="Chen X."/>
        </authorList>
    </citation>
    <scope>NUCLEOTIDE SEQUENCE [LARGE SCALE GENOMIC DNA]</scope>
    <source>
        <strain evidence="9">MN2024</strain>
        <tissue evidence="9">Gills</tissue>
    </source>
</reference>
<dbReference type="SMART" id="SM00184">
    <property type="entry name" value="RING"/>
    <property type="match status" value="1"/>
</dbReference>
<organism evidence="9 10">
    <name type="scientific">Sinanodonta woodiana</name>
    <name type="common">Chinese pond mussel</name>
    <name type="synonym">Anodonta woodiana</name>
    <dbReference type="NCBI Taxonomy" id="1069815"/>
    <lineage>
        <taxon>Eukaryota</taxon>
        <taxon>Metazoa</taxon>
        <taxon>Spiralia</taxon>
        <taxon>Lophotrochozoa</taxon>
        <taxon>Mollusca</taxon>
        <taxon>Bivalvia</taxon>
        <taxon>Autobranchia</taxon>
        <taxon>Heteroconchia</taxon>
        <taxon>Palaeoheterodonta</taxon>
        <taxon>Unionida</taxon>
        <taxon>Unionoidea</taxon>
        <taxon>Unionidae</taxon>
        <taxon>Unioninae</taxon>
        <taxon>Sinanodonta</taxon>
    </lineage>
</organism>
<evidence type="ECO:0000259" key="8">
    <source>
        <dbReference type="PROSITE" id="PS50119"/>
    </source>
</evidence>
<dbReference type="GO" id="GO:0008270">
    <property type="term" value="F:zinc ion binding"/>
    <property type="evidence" value="ECO:0007669"/>
    <property type="project" value="UniProtKB-KW"/>
</dbReference>
<evidence type="ECO:0000256" key="5">
    <source>
        <dbReference type="PROSITE-ProRule" id="PRU00024"/>
    </source>
</evidence>
<dbReference type="SUPFAM" id="SSF57845">
    <property type="entry name" value="B-box zinc-binding domain"/>
    <property type="match status" value="1"/>
</dbReference>
<dbReference type="PANTHER" id="PTHR25462">
    <property type="entry name" value="BONUS, ISOFORM C-RELATED"/>
    <property type="match status" value="1"/>
</dbReference>
<feature type="domain" description="RING-type" evidence="7">
    <location>
        <begin position="28"/>
        <end position="78"/>
    </location>
</feature>
<dbReference type="CDD" id="cd19757">
    <property type="entry name" value="Bbox1"/>
    <property type="match status" value="1"/>
</dbReference>
<dbReference type="InterPro" id="IPR013083">
    <property type="entry name" value="Znf_RING/FYVE/PHD"/>
</dbReference>
<dbReference type="AlphaFoldDB" id="A0ABD3TLN5"/>
<dbReference type="InterPro" id="IPR000315">
    <property type="entry name" value="Znf_B-box"/>
</dbReference>
<dbReference type="Proteomes" id="UP001634394">
    <property type="component" value="Unassembled WGS sequence"/>
</dbReference>
<keyword evidence="3 5" id="KW-0863">Zinc-finger</keyword>
<dbReference type="Gene3D" id="3.30.40.10">
    <property type="entry name" value="Zinc/RING finger domain, C3HC4 (zinc finger)"/>
    <property type="match status" value="1"/>
</dbReference>
<dbReference type="InterPro" id="IPR001841">
    <property type="entry name" value="Znf_RING"/>
</dbReference>
<evidence type="ECO:0000313" key="9">
    <source>
        <dbReference type="EMBL" id="KAL3837491.1"/>
    </source>
</evidence>
<dbReference type="SUPFAM" id="SSF57850">
    <property type="entry name" value="RING/U-box"/>
    <property type="match status" value="1"/>
</dbReference>
<dbReference type="EMBL" id="JBJQND010000018">
    <property type="protein sequence ID" value="KAL3837491.1"/>
    <property type="molecule type" value="Genomic_DNA"/>
</dbReference>
<dbReference type="InterPro" id="IPR047153">
    <property type="entry name" value="TRIM45/56/19-like"/>
</dbReference>
<comment type="caution">
    <text evidence="9">The sequence shown here is derived from an EMBL/GenBank/DDBJ whole genome shotgun (WGS) entry which is preliminary data.</text>
</comment>
<evidence type="ECO:0000256" key="6">
    <source>
        <dbReference type="SAM" id="Coils"/>
    </source>
</evidence>
<dbReference type="InterPro" id="IPR017907">
    <property type="entry name" value="Znf_RING_CS"/>
</dbReference>
<dbReference type="Gene3D" id="2.120.10.30">
    <property type="entry name" value="TolB, C-terminal domain"/>
    <property type="match status" value="1"/>
</dbReference>
<evidence type="ECO:0000256" key="2">
    <source>
        <dbReference type="ARBA" id="ARBA00022723"/>
    </source>
</evidence>
<dbReference type="PROSITE" id="PS50119">
    <property type="entry name" value="ZF_BBOX"/>
    <property type="match status" value="1"/>
</dbReference>
<feature type="coiled-coil region" evidence="6">
    <location>
        <begin position="241"/>
        <end position="275"/>
    </location>
</feature>
<dbReference type="InterPro" id="IPR027370">
    <property type="entry name" value="Znf-RING_euk"/>
</dbReference>
<evidence type="ECO:0000259" key="7">
    <source>
        <dbReference type="PROSITE" id="PS50089"/>
    </source>
</evidence>